<dbReference type="PANTHER" id="PTHR31846:SF19">
    <property type="entry name" value="CRM-DOMAIN CONTAINING FACTOR CFM3A, CHLOROPLASTIC_MITOCHONDRIAL"/>
    <property type="match status" value="1"/>
</dbReference>
<keyword evidence="4" id="KW-0508">mRNA splicing</keyword>
<keyword evidence="1" id="KW-0507">mRNA processing</keyword>
<evidence type="ECO:0000256" key="2">
    <source>
        <dbReference type="ARBA" id="ARBA00022737"/>
    </source>
</evidence>
<reference evidence="6 7" key="1">
    <citation type="submission" date="2023-12" db="EMBL/GenBank/DDBJ databases">
        <title>A high-quality genome assembly for Dillenia turbinata (Dilleniales).</title>
        <authorList>
            <person name="Chanderbali A."/>
        </authorList>
    </citation>
    <scope>NUCLEOTIDE SEQUENCE [LARGE SCALE GENOMIC DNA]</scope>
    <source>
        <strain evidence="6">LSX21</strain>
        <tissue evidence="6">Leaf</tissue>
    </source>
</reference>
<dbReference type="InterPro" id="IPR045278">
    <property type="entry name" value="CRS1/CFM2/CFM3"/>
</dbReference>
<evidence type="ECO:0000256" key="3">
    <source>
        <dbReference type="ARBA" id="ARBA00022946"/>
    </source>
</evidence>
<dbReference type="GO" id="GO:0006397">
    <property type="term" value="P:mRNA processing"/>
    <property type="evidence" value="ECO:0007669"/>
    <property type="project" value="UniProtKB-KW"/>
</dbReference>
<dbReference type="AlphaFoldDB" id="A0AAN8VI64"/>
<evidence type="ECO:0000313" key="7">
    <source>
        <dbReference type="Proteomes" id="UP001370490"/>
    </source>
</evidence>
<keyword evidence="7" id="KW-1185">Reference proteome</keyword>
<dbReference type="SUPFAM" id="SSF75471">
    <property type="entry name" value="YhbY-like"/>
    <property type="match status" value="1"/>
</dbReference>
<dbReference type="EMBL" id="JBAMMX010000012">
    <property type="protein sequence ID" value="KAK6929857.1"/>
    <property type="molecule type" value="Genomic_DNA"/>
</dbReference>
<protein>
    <submittedName>
        <fullName evidence="6">Uncharacterized protein</fullName>
    </submittedName>
</protein>
<evidence type="ECO:0000256" key="1">
    <source>
        <dbReference type="ARBA" id="ARBA00022664"/>
    </source>
</evidence>
<evidence type="ECO:0000313" key="6">
    <source>
        <dbReference type="EMBL" id="KAK6929857.1"/>
    </source>
</evidence>
<dbReference type="Proteomes" id="UP001370490">
    <property type="component" value="Unassembled WGS sequence"/>
</dbReference>
<dbReference type="PANTHER" id="PTHR31846">
    <property type="entry name" value="CRS1 / YHBY (CRM) DOMAIN-CONTAINING PROTEIN"/>
    <property type="match status" value="1"/>
</dbReference>
<accession>A0AAN8VI64</accession>
<keyword evidence="5" id="KW-0687">Ribonucleoprotein</keyword>
<gene>
    <name evidence="6" type="ORF">RJ641_003951</name>
</gene>
<sequence length="226" mass="25734">MAEDLKKLTGGILLSRKDLLVFCRGKYLLSSEVTEALLERERLAKALQDEEEQARLRASTLVIPSIETTEQSGLGTLCETLDADARWGEKLDARHGEKVMKEAETREEEFDGTVENMHFHWKYRELFKIIVTVKRIALTLESELGDVLVSVDKVSKGYAKTVFRGKDYQRPATIRPQNLLTKRRALAHSIELQRREVQMDAVKDHGDEELYNKLDSAYPPGDGNSE</sequence>
<dbReference type="GO" id="GO:0003729">
    <property type="term" value="F:mRNA binding"/>
    <property type="evidence" value="ECO:0007669"/>
    <property type="project" value="InterPro"/>
</dbReference>
<dbReference type="GO" id="GO:1990904">
    <property type="term" value="C:ribonucleoprotein complex"/>
    <property type="evidence" value="ECO:0007669"/>
    <property type="project" value="UniProtKB-KW"/>
</dbReference>
<dbReference type="InterPro" id="IPR035920">
    <property type="entry name" value="YhbY-like_sf"/>
</dbReference>
<feature type="non-terminal residue" evidence="6">
    <location>
        <position position="226"/>
    </location>
</feature>
<dbReference type="Gene3D" id="3.30.110.60">
    <property type="entry name" value="YhbY-like"/>
    <property type="match status" value="1"/>
</dbReference>
<evidence type="ECO:0000256" key="5">
    <source>
        <dbReference type="ARBA" id="ARBA00023274"/>
    </source>
</evidence>
<organism evidence="6 7">
    <name type="scientific">Dillenia turbinata</name>
    <dbReference type="NCBI Taxonomy" id="194707"/>
    <lineage>
        <taxon>Eukaryota</taxon>
        <taxon>Viridiplantae</taxon>
        <taxon>Streptophyta</taxon>
        <taxon>Embryophyta</taxon>
        <taxon>Tracheophyta</taxon>
        <taxon>Spermatophyta</taxon>
        <taxon>Magnoliopsida</taxon>
        <taxon>eudicotyledons</taxon>
        <taxon>Gunneridae</taxon>
        <taxon>Pentapetalae</taxon>
        <taxon>Dilleniales</taxon>
        <taxon>Dilleniaceae</taxon>
        <taxon>Dillenia</taxon>
    </lineage>
</organism>
<keyword evidence="3" id="KW-0809">Transit peptide</keyword>
<keyword evidence="2" id="KW-0677">Repeat</keyword>
<proteinExistence type="predicted"/>
<evidence type="ECO:0000256" key="4">
    <source>
        <dbReference type="ARBA" id="ARBA00023187"/>
    </source>
</evidence>
<comment type="caution">
    <text evidence="6">The sequence shown here is derived from an EMBL/GenBank/DDBJ whole genome shotgun (WGS) entry which is preliminary data.</text>
</comment>
<name>A0AAN8VI64_9MAGN</name>
<dbReference type="GO" id="GO:0000375">
    <property type="term" value="P:RNA splicing, via transesterification reactions"/>
    <property type="evidence" value="ECO:0007669"/>
    <property type="project" value="InterPro"/>
</dbReference>